<sequence>MVAITLLTLSHIYSSKKEKCHALPPCRGDAQHKDACFYWFLPDTCKQTRVSVFRRCSRSLAMGNERRAPSPGAYITWLYCERTWRWARATTLHCKMLSKHWSVISLLFNIVAVVVLIYTFNDGRPFPFSENSLIFNECRSSANIQGTTGRIYGLKQVRTFNGKRALSSANSCKPFSTKPGRKCDRWIVVTTIYPETPILHKISSLSGWCMVVVADKKGPVSMNINNVDYLDVVQQESCGYHICRLLPWNHFGRKNIGYLYAIEHGAKMIYDTDDDNEPLLNVVPAFDNVGYSHHVKIQSHLWNPYPRFGTNTKIWPRGFPLGHITDATTKKETVYGKATGNQVGVVQYLAQHDPDVDAIYRLTNELPYEFNPSARRYVVPEQVLSPYNAQTTLHAYDAFWGMLLPVTVHGRVSDIWRSYFTQRLMWDIGKRLAFHSPFVVQKRNPHNYMADFDSEMDLYYKAENLVEFLLRFTTESPTTLPQKLLDLAIKLYEYEFIGAGDVSLTEAWIQDLQCLGYTFPALTKTSN</sequence>
<name>A0A8B7ZB34_ACAPL</name>
<gene>
    <name evidence="3" type="primary">LOC110985461</name>
</gene>
<dbReference type="PANTHER" id="PTHR31362:SF0">
    <property type="entry name" value="EXOSTOSIN DOMAIN-CONTAINING PROTEIN-RELATED"/>
    <property type="match status" value="1"/>
</dbReference>
<organism evidence="2 3">
    <name type="scientific">Acanthaster planci</name>
    <name type="common">Crown-of-thorns starfish</name>
    <dbReference type="NCBI Taxonomy" id="133434"/>
    <lineage>
        <taxon>Eukaryota</taxon>
        <taxon>Metazoa</taxon>
        <taxon>Echinodermata</taxon>
        <taxon>Eleutherozoa</taxon>
        <taxon>Asterozoa</taxon>
        <taxon>Asteroidea</taxon>
        <taxon>Valvatacea</taxon>
        <taxon>Valvatida</taxon>
        <taxon>Acanthasteridae</taxon>
        <taxon>Acanthaster</taxon>
    </lineage>
</organism>
<reference evidence="3" key="1">
    <citation type="submission" date="2025-08" db="UniProtKB">
        <authorList>
            <consortium name="RefSeq"/>
        </authorList>
    </citation>
    <scope>IDENTIFICATION</scope>
</reference>
<keyword evidence="1" id="KW-0472">Membrane</keyword>
<keyword evidence="2" id="KW-1185">Reference proteome</keyword>
<dbReference type="Proteomes" id="UP000694845">
    <property type="component" value="Unplaced"/>
</dbReference>
<dbReference type="KEGG" id="aplc:110985461"/>
<feature type="transmembrane region" description="Helical" evidence="1">
    <location>
        <begin position="101"/>
        <end position="120"/>
    </location>
</feature>
<keyword evidence="1" id="KW-1133">Transmembrane helix</keyword>
<dbReference type="InterPro" id="IPR005049">
    <property type="entry name" value="STL-like"/>
</dbReference>
<evidence type="ECO:0000313" key="3">
    <source>
        <dbReference type="RefSeq" id="XP_022102192.1"/>
    </source>
</evidence>
<dbReference type="OMA" id="HIWPRGF"/>
<dbReference type="OrthoDB" id="408493at2759"/>
<evidence type="ECO:0000256" key="1">
    <source>
        <dbReference type="SAM" id="Phobius"/>
    </source>
</evidence>
<proteinExistence type="predicted"/>
<evidence type="ECO:0000313" key="2">
    <source>
        <dbReference type="Proteomes" id="UP000694845"/>
    </source>
</evidence>
<dbReference type="AlphaFoldDB" id="A0A8B7ZB34"/>
<dbReference type="GeneID" id="110985461"/>
<accession>A0A8B7ZB34</accession>
<keyword evidence="1" id="KW-0812">Transmembrane</keyword>
<dbReference type="RefSeq" id="XP_022102192.1">
    <property type="nucleotide sequence ID" value="XM_022246500.1"/>
</dbReference>
<dbReference type="PANTHER" id="PTHR31362">
    <property type="entry name" value="GLYCOSYLTRANSFERASE STELLO1-RELATED"/>
    <property type="match status" value="1"/>
</dbReference>
<protein>
    <submittedName>
        <fullName evidence="3">Probable glycosyltransferase STELLO2</fullName>
    </submittedName>
</protein>
<dbReference type="Pfam" id="PF03385">
    <property type="entry name" value="STELLO"/>
    <property type="match status" value="1"/>
</dbReference>